<feature type="transmembrane region" description="Helical" evidence="5">
    <location>
        <begin position="46"/>
        <end position="65"/>
    </location>
</feature>
<sequence>MEFISNLAYILNFMFSGVNETFGILLNVNYTIVSNIVEICLSIWNLFKFLICTCVNGIVCALEDFSQFVQEIFEGIFVVIHFLWSLGEGFLDACASVVTLGRNLIISLLSFAFGIIFAIQDQFTAFFEVITHSLKLLCTSLVLLFQTIPNMLIHTIKISILSVFEIVLKFFSSISEVFHKINTTVANFDQKCRDAFFSIPIDAYMGLGIALLSFYVMKTGVNYVVQHGIFIPNFQVPQHLKSMINYIISLFSHLYQWLISWLFYENEQNESDDEESDDQGTENEHFEEHEQQQELEEQPLSNLNPSKRKSLSTIRLEESDDEDNDASLKVELERERERQLCVVCQDQLKSVILLPCRHFCLCQACRSAIIVLGSGCPICRRPILDYLHVFT</sequence>
<keyword evidence="5" id="KW-0812">Transmembrane</keyword>
<feature type="transmembrane region" description="Helical" evidence="5">
    <location>
        <begin position="195"/>
        <end position="217"/>
    </location>
</feature>
<gene>
    <name evidence="8" type="primary">LOC111086394</name>
</gene>
<keyword evidence="2" id="KW-0862">Zinc</keyword>
<feature type="domain" description="RING-type" evidence="6">
    <location>
        <begin position="341"/>
        <end position="380"/>
    </location>
</feature>
<reference evidence="8" key="1">
    <citation type="submission" date="2025-08" db="UniProtKB">
        <authorList>
            <consortium name="RefSeq"/>
        </authorList>
    </citation>
    <scope>IDENTIFICATION</scope>
    <source>
        <tissue evidence="8">Muscle</tissue>
    </source>
</reference>
<evidence type="ECO:0000256" key="3">
    <source>
        <dbReference type="PROSITE-ProRule" id="PRU00175"/>
    </source>
</evidence>
<feature type="compositionally biased region" description="Acidic residues" evidence="4">
    <location>
        <begin position="270"/>
        <end position="281"/>
    </location>
</feature>
<feature type="transmembrane region" description="Helical" evidence="5">
    <location>
        <begin position="243"/>
        <end position="264"/>
    </location>
</feature>
<evidence type="ECO:0000313" key="7">
    <source>
        <dbReference type="Proteomes" id="UP000694941"/>
    </source>
</evidence>
<dbReference type="SUPFAM" id="SSF57850">
    <property type="entry name" value="RING/U-box"/>
    <property type="match status" value="1"/>
</dbReference>
<evidence type="ECO:0000313" key="8">
    <source>
        <dbReference type="RefSeq" id="XP_022244745.1"/>
    </source>
</evidence>
<dbReference type="PROSITE" id="PS50089">
    <property type="entry name" value="ZF_RING_2"/>
    <property type="match status" value="1"/>
</dbReference>
<evidence type="ECO:0000256" key="1">
    <source>
        <dbReference type="ARBA" id="ARBA00022771"/>
    </source>
</evidence>
<evidence type="ECO:0000256" key="5">
    <source>
        <dbReference type="SAM" id="Phobius"/>
    </source>
</evidence>
<evidence type="ECO:0000256" key="4">
    <source>
        <dbReference type="SAM" id="MobiDB-lite"/>
    </source>
</evidence>
<evidence type="ECO:0000256" key="2">
    <source>
        <dbReference type="ARBA" id="ARBA00022833"/>
    </source>
</evidence>
<feature type="region of interest" description="Disordered" evidence="4">
    <location>
        <begin position="270"/>
        <end position="328"/>
    </location>
</feature>
<dbReference type="InterPro" id="IPR001841">
    <property type="entry name" value="Znf_RING"/>
</dbReference>
<dbReference type="Proteomes" id="UP000694941">
    <property type="component" value="Unplaced"/>
</dbReference>
<dbReference type="PANTHER" id="PTHR22696">
    <property type="entry name" value="E3 UBIQUITIN-PROTEIN LIGASE RNF26"/>
    <property type="match status" value="1"/>
</dbReference>
<keyword evidence="1 3" id="KW-0479">Metal-binding</keyword>
<accession>A0ABM1SM89</accession>
<organism evidence="7 8">
    <name type="scientific">Limulus polyphemus</name>
    <name type="common">Atlantic horseshoe crab</name>
    <dbReference type="NCBI Taxonomy" id="6850"/>
    <lineage>
        <taxon>Eukaryota</taxon>
        <taxon>Metazoa</taxon>
        <taxon>Ecdysozoa</taxon>
        <taxon>Arthropoda</taxon>
        <taxon>Chelicerata</taxon>
        <taxon>Merostomata</taxon>
        <taxon>Xiphosura</taxon>
        <taxon>Limulidae</taxon>
        <taxon>Limulus</taxon>
    </lineage>
</organism>
<feature type="transmembrane region" description="Helical" evidence="5">
    <location>
        <begin position="7"/>
        <end position="26"/>
    </location>
</feature>
<dbReference type="RefSeq" id="XP_022244745.1">
    <property type="nucleotide sequence ID" value="XM_022389037.1"/>
</dbReference>
<evidence type="ECO:0000259" key="6">
    <source>
        <dbReference type="PROSITE" id="PS50089"/>
    </source>
</evidence>
<keyword evidence="1 3" id="KW-0863">Zinc-finger</keyword>
<feature type="compositionally biased region" description="Basic and acidic residues" evidence="4">
    <location>
        <begin position="282"/>
        <end position="292"/>
    </location>
</feature>
<keyword evidence="5" id="KW-0472">Membrane</keyword>
<feature type="transmembrane region" description="Helical" evidence="5">
    <location>
        <begin position="72"/>
        <end position="91"/>
    </location>
</feature>
<keyword evidence="7" id="KW-1185">Reference proteome</keyword>
<dbReference type="GeneID" id="111086394"/>
<protein>
    <submittedName>
        <fullName evidence="8">Uncharacterized protein LOC111086394</fullName>
    </submittedName>
</protein>
<feature type="transmembrane region" description="Helical" evidence="5">
    <location>
        <begin position="151"/>
        <end position="174"/>
    </location>
</feature>
<dbReference type="Pfam" id="PF13920">
    <property type="entry name" value="zf-C3HC4_3"/>
    <property type="match status" value="1"/>
</dbReference>
<dbReference type="InterPro" id="IPR013083">
    <property type="entry name" value="Znf_RING/FYVE/PHD"/>
</dbReference>
<keyword evidence="5" id="KW-1133">Transmembrane helix</keyword>
<proteinExistence type="predicted"/>
<dbReference type="PANTHER" id="PTHR22696:SF1">
    <property type="entry name" value="E3 UBIQUITIN-PROTEIN LIGASE RNF26"/>
    <property type="match status" value="1"/>
</dbReference>
<dbReference type="Gene3D" id="3.30.40.10">
    <property type="entry name" value="Zinc/RING finger domain, C3HC4 (zinc finger)"/>
    <property type="match status" value="1"/>
</dbReference>
<feature type="transmembrane region" description="Helical" evidence="5">
    <location>
        <begin position="97"/>
        <end position="119"/>
    </location>
</feature>
<name>A0ABM1SM89_LIMPO</name>